<reference evidence="3" key="1">
    <citation type="journal article" date="2019" name="Nat. Commun.">
        <title>The genome of broomcorn millet.</title>
        <authorList>
            <person name="Zou C."/>
            <person name="Miki D."/>
            <person name="Li D."/>
            <person name="Tang Q."/>
            <person name="Xiao L."/>
            <person name="Rajput S."/>
            <person name="Deng P."/>
            <person name="Jia W."/>
            <person name="Huang R."/>
            <person name="Zhang M."/>
            <person name="Sun Y."/>
            <person name="Hu J."/>
            <person name="Fu X."/>
            <person name="Schnable P.S."/>
            <person name="Li F."/>
            <person name="Zhang H."/>
            <person name="Feng B."/>
            <person name="Zhu X."/>
            <person name="Liu R."/>
            <person name="Schnable J.C."/>
            <person name="Zhu J.-K."/>
            <person name="Zhang H."/>
        </authorList>
    </citation>
    <scope>NUCLEOTIDE SEQUENCE [LARGE SCALE GENOMIC DNA]</scope>
</reference>
<sequence>MIHAPFPTTKIYMPNVLGTGSGSRFRVYMAAPGNAKRPAIVENEQRSAKSSGGCVLPLRRHRGAGPALPNSPAERRGSRAAAGTRTRPSSPRCRRPAAAPPPARASAAQSLPRREPREQGPLPSRCPTASRGSRGSCRDGAAAVAPGAADLQGQGGLRARATAADTAPRRGAATGGRSPAARTPPEAGVRPLHAPPPEEEAGEGRKGTGAARSVRCPCATGDRALAAHAPPEAGVRPLRAPPPEEEAGEGRRGAAPEIEPGRSAGEGERECVCCGGEETRFGDVGPTRQLGWVEWI</sequence>
<evidence type="ECO:0000313" key="2">
    <source>
        <dbReference type="EMBL" id="RLN34778.1"/>
    </source>
</evidence>
<name>A0A3L6TB71_PANMI</name>
<feature type="region of interest" description="Disordered" evidence="1">
    <location>
        <begin position="39"/>
        <end position="213"/>
    </location>
</feature>
<proteinExistence type="predicted"/>
<dbReference type="AlphaFoldDB" id="A0A3L6TB71"/>
<accession>A0A3L6TB71</accession>
<feature type="compositionally biased region" description="Low complexity" evidence="1">
    <location>
        <begin position="79"/>
        <end position="91"/>
    </location>
</feature>
<feature type="compositionally biased region" description="Low complexity" evidence="1">
    <location>
        <begin position="157"/>
        <end position="183"/>
    </location>
</feature>
<evidence type="ECO:0000313" key="3">
    <source>
        <dbReference type="Proteomes" id="UP000275267"/>
    </source>
</evidence>
<keyword evidence="3" id="KW-1185">Reference proteome</keyword>
<dbReference type="Proteomes" id="UP000275267">
    <property type="component" value="Unassembled WGS sequence"/>
</dbReference>
<dbReference type="EMBL" id="PQIB02000002">
    <property type="protein sequence ID" value="RLN34778.1"/>
    <property type="molecule type" value="Genomic_DNA"/>
</dbReference>
<organism evidence="2 3">
    <name type="scientific">Panicum miliaceum</name>
    <name type="common">Proso millet</name>
    <name type="synonym">Broomcorn millet</name>
    <dbReference type="NCBI Taxonomy" id="4540"/>
    <lineage>
        <taxon>Eukaryota</taxon>
        <taxon>Viridiplantae</taxon>
        <taxon>Streptophyta</taxon>
        <taxon>Embryophyta</taxon>
        <taxon>Tracheophyta</taxon>
        <taxon>Spermatophyta</taxon>
        <taxon>Magnoliopsida</taxon>
        <taxon>Liliopsida</taxon>
        <taxon>Poales</taxon>
        <taxon>Poaceae</taxon>
        <taxon>PACMAD clade</taxon>
        <taxon>Panicoideae</taxon>
        <taxon>Panicodae</taxon>
        <taxon>Paniceae</taxon>
        <taxon>Panicinae</taxon>
        <taxon>Panicum</taxon>
        <taxon>Panicum sect. Panicum</taxon>
    </lineage>
</organism>
<feature type="region of interest" description="Disordered" evidence="1">
    <location>
        <begin position="227"/>
        <end position="269"/>
    </location>
</feature>
<feature type="compositionally biased region" description="Low complexity" evidence="1">
    <location>
        <begin position="140"/>
        <end position="149"/>
    </location>
</feature>
<gene>
    <name evidence="2" type="ORF">C2845_PM03G05310</name>
</gene>
<protein>
    <submittedName>
        <fullName evidence="2">Uncharacterized protein</fullName>
    </submittedName>
</protein>
<comment type="caution">
    <text evidence="2">The sequence shown here is derived from an EMBL/GenBank/DDBJ whole genome shotgun (WGS) entry which is preliminary data.</text>
</comment>
<evidence type="ECO:0000256" key="1">
    <source>
        <dbReference type="SAM" id="MobiDB-lite"/>
    </source>
</evidence>